<dbReference type="AlphaFoldDB" id="A0A7Y5ASD0"/>
<proteinExistence type="predicted"/>
<reference evidence="1 2" key="1">
    <citation type="submission" date="2020-06" db="EMBL/GenBank/DDBJ databases">
        <title>Rheinheimera sp. nov., a marine bacterium isolated from coastal.</title>
        <authorList>
            <person name="Yu Q."/>
            <person name="Qi Y."/>
            <person name="Pu J."/>
        </authorList>
    </citation>
    <scope>NUCLEOTIDE SEQUENCE [LARGE SCALE GENOMIC DNA]</scope>
    <source>
        <strain evidence="1 2">YQF-2</strain>
    </source>
</reference>
<organism evidence="1 2">
    <name type="scientific">Rheinheimera lutimaris</name>
    <dbReference type="NCBI Taxonomy" id="2740584"/>
    <lineage>
        <taxon>Bacteria</taxon>
        <taxon>Pseudomonadati</taxon>
        <taxon>Pseudomonadota</taxon>
        <taxon>Gammaproteobacteria</taxon>
        <taxon>Chromatiales</taxon>
        <taxon>Chromatiaceae</taxon>
        <taxon>Rheinheimera</taxon>
    </lineage>
</organism>
<dbReference type="EMBL" id="JABSOD010000010">
    <property type="protein sequence ID" value="NRQ43145.1"/>
    <property type="molecule type" value="Genomic_DNA"/>
</dbReference>
<sequence length="143" mass="16522">MDQLKLCWESRPSRHKKAKAETVLAVYINDVSIEELLQEAAKRNNSRTLGDVFINSALVQELLLKDWQNSCHHAGFITLMACACGQWECSTICVKTTQQANWVHWQFHINDVYLKTYGQLPEFWFDAGDYTQALQTLDQLSRL</sequence>
<name>A0A7Y5ASD0_9GAMM</name>
<accession>A0A7Y5ASD0</accession>
<evidence type="ECO:0000313" key="1">
    <source>
        <dbReference type="EMBL" id="NRQ43145.1"/>
    </source>
</evidence>
<gene>
    <name evidence="1" type="ORF">HRH59_11385</name>
</gene>
<dbReference type="Proteomes" id="UP000523161">
    <property type="component" value="Unassembled WGS sequence"/>
</dbReference>
<keyword evidence="2" id="KW-1185">Reference proteome</keyword>
<comment type="caution">
    <text evidence="1">The sequence shown here is derived from an EMBL/GenBank/DDBJ whole genome shotgun (WGS) entry which is preliminary data.</text>
</comment>
<evidence type="ECO:0000313" key="2">
    <source>
        <dbReference type="Proteomes" id="UP000523161"/>
    </source>
</evidence>
<dbReference type="RefSeq" id="WP_173501390.1">
    <property type="nucleotide sequence ID" value="NZ_JABSOD010000010.1"/>
</dbReference>
<protein>
    <submittedName>
        <fullName evidence="1">Uncharacterized protein</fullName>
    </submittedName>
</protein>